<dbReference type="InterPro" id="IPR050386">
    <property type="entry name" value="Glycosyl_hydrolase_5"/>
</dbReference>
<dbReference type="GO" id="GO:0009251">
    <property type="term" value="P:glucan catabolic process"/>
    <property type="evidence" value="ECO:0007669"/>
    <property type="project" value="TreeGrafter"/>
</dbReference>
<keyword evidence="4" id="KW-0961">Cell wall biogenesis/degradation</keyword>
<dbReference type="SUPFAM" id="SSF51445">
    <property type="entry name" value="(Trans)glycosidases"/>
    <property type="match status" value="1"/>
</dbReference>
<evidence type="ECO:0000313" key="8">
    <source>
        <dbReference type="Proteomes" id="UP000078343"/>
    </source>
</evidence>
<evidence type="ECO:0000313" key="7">
    <source>
        <dbReference type="EMBL" id="OAP58052.1"/>
    </source>
</evidence>
<keyword evidence="3 5" id="KW-0326">Glycosidase</keyword>
<evidence type="ECO:0000256" key="1">
    <source>
        <dbReference type="ARBA" id="ARBA00005641"/>
    </source>
</evidence>
<name>A0A178ZEI2_9EURO</name>
<dbReference type="GO" id="GO:0009986">
    <property type="term" value="C:cell surface"/>
    <property type="evidence" value="ECO:0007669"/>
    <property type="project" value="TreeGrafter"/>
</dbReference>
<keyword evidence="8" id="KW-1185">Reference proteome</keyword>
<evidence type="ECO:0000256" key="3">
    <source>
        <dbReference type="ARBA" id="ARBA00023295"/>
    </source>
</evidence>
<gene>
    <name evidence="7" type="ORF">AYL99_07142</name>
</gene>
<comment type="similarity">
    <text evidence="1 5">Belongs to the glycosyl hydrolase 5 (cellulase A) family.</text>
</comment>
<dbReference type="RefSeq" id="XP_018691419.1">
    <property type="nucleotide sequence ID" value="XM_018838651.1"/>
</dbReference>
<dbReference type="GO" id="GO:0005576">
    <property type="term" value="C:extracellular region"/>
    <property type="evidence" value="ECO:0007669"/>
    <property type="project" value="TreeGrafter"/>
</dbReference>
<dbReference type="GeneID" id="30011310"/>
<keyword evidence="2 5" id="KW-0378">Hydrolase</keyword>
<dbReference type="InterPro" id="IPR001547">
    <property type="entry name" value="Glyco_hydro_5"/>
</dbReference>
<evidence type="ECO:0000259" key="6">
    <source>
        <dbReference type="Pfam" id="PF00150"/>
    </source>
</evidence>
<evidence type="ECO:0000256" key="4">
    <source>
        <dbReference type="ARBA" id="ARBA00023316"/>
    </source>
</evidence>
<evidence type="ECO:0000256" key="5">
    <source>
        <dbReference type="RuleBase" id="RU361153"/>
    </source>
</evidence>
<dbReference type="EMBL" id="LVYI01000006">
    <property type="protein sequence ID" value="OAP58052.1"/>
    <property type="molecule type" value="Genomic_DNA"/>
</dbReference>
<dbReference type="PANTHER" id="PTHR31297">
    <property type="entry name" value="GLUCAN ENDO-1,6-BETA-GLUCOSIDASE B"/>
    <property type="match status" value="1"/>
</dbReference>
<dbReference type="GO" id="GO:0046557">
    <property type="term" value="F:glucan endo-1,6-beta-glucosidase activity"/>
    <property type="evidence" value="ECO:0007669"/>
    <property type="project" value="TreeGrafter"/>
</dbReference>
<evidence type="ECO:0000256" key="2">
    <source>
        <dbReference type="ARBA" id="ARBA00022801"/>
    </source>
</evidence>
<dbReference type="PANTHER" id="PTHR31297:SF43">
    <property type="entry name" value="GLUCAN 1,3-BETA-GLUCOSIDASE 3"/>
    <property type="match status" value="1"/>
</dbReference>
<dbReference type="Pfam" id="PF00150">
    <property type="entry name" value="Cellulase"/>
    <property type="match status" value="1"/>
</dbReference>
<dbReference type="OrthoDB" id="1887033at2759"/>
<proteinExistence type="inferred from homology"/>
<protein>
    <recommendedName>
        <fullName evidence="6">Glycoside hydrolase family 5 domain-containing protein</fullName>
    </recommendedName>
</protein>
<organism evidence="7 8">
    <name type="scientific">Fonsecaea erecta</name>
    <dbReference type="NCBI Taxonomy" id="1367422"/>
    <lineage>
        <taxon>Eukaryota</taxon>
        <taxon>Fungi</taxon>
        <taxon>Dikarya</taxon>
        <taxon>Ascomycota</taxon>
        <taxon>Pezizomycotina</taxon>
        <taxon>Eurotiomycetes</taxon>
        <taxon>Chaetothyriomycetidae</taxon>
        <taxon>Chaetothyriales</taxon>
        <taxon>Herpotrichiellaceae</taxon>
        <taxon>Fonsecaea</taxon>
    </lineage>
</organism>
<dbReference type="Proteomes" id="UP000078343">
    <property type="component" value="Unassembled WGS sequence"/>
</dbReference>
<dbReference type="AlphaFoldDB" id="A0A178ZEI2"/>
<dbReference type="InterPro" id="IPR017853">
    <property type="entry name" value="GH"/>
</dbReference>
<comment type="caution">
    <text evidence="7">The sequence shown here is derived from an EMBL/GenBank/DDBJ whole genome shotgun (WGS) entry which is preliminary data.</text>
</comment>
<dbReference type="Gene3D" id="3.20.20.80">
    <property type="entry name" value="Glycosidases"/>
    <property type="match status" value="1"/>
</dbReference>
<dbReference type="STRING" id="1367422.A0A178ZEI2"/>
<accession>A0A178ZEI2</accession>
<dbReference type="GO" id="GO:0071555">
    <property type="term" value="P:cell wall organization"/>
    <property type="evidence" value="ECO:0007669"/>
    <property type="project" value="UniProtKB-KW"/>
</dbReference>
<feature type="domain" description="Glycoside hydrolase family 5" evidence="6">
    <location>
        <begin position="101"/>
        <end position="359"/>
    </location>
</feature>
<reference evidence="7 8" key="1">
    <citation type="submission" date="2016-04" db="EMBL/GenBank/DDBJ databases">
        <title>Draft genome of Fonsecaea erecta CBS 125763.</title>
        <authorList>
            <person name="Weiss V.A."/>
            <person name="Vicente V.A."/>
            <person name="Raittz R.T."/>
            <person name="Moreno L.F."/>
            <person name="De Souza E.M."/>
            <person name="Pedrosa F.O."/>
            <person name="Steffens M.B."/>
            <person name="Faoro H."/>
            <person name="Tadra-Sfeir M.Z."/>
            <person name="Najafzadeh M.J."/>
            <person name="Felipe M.S."/>
            <person name="Teixeira M."/>
            <person name="Sun J."/>
            <person name="Xi L."/>
            <person name="Gomes R."/>
            <person name="De Azevedo C.M."/>
            <person name="Salgado C.G."/>
            <person name="Da Silva M.B."/>
            <person name="Nascimento M.F."/>
            <person name="Queiroz-Telles F."/>
            <person name="Attili D.S."/>
            <person name="Gorbushina A."/>
        </authorList>
    </citation>
    <scope>NUCLEOTIDE SEQUENCE [LARGE SCALE GENOMIC DNA]</scope>
    <source>
        <strain evidence="7 8">CBS 125763</strain>
    </source>
</reference>
<sequence>MRKAFKKAFNDFRDVVDGKKDENENETPTPGFDVQRSIYYREATRPSPKDILQYRYQHGTNLGGIFILEQWMFGSMYDEGVSGSSELDAVNASINARGLDATRQKWETHWANALTDSDLDWLASSAHCNAIRLPIGYFSLGPAFCANTAFAMAPSQVYINAWSAVKRLVSRCFQHGIGVLIDLHGVPGGANHETHSGTSSGKAELWANPFNLGLATRCLVFIAEEIFRDPQLAGVVGLQVCNEAIIDPPGMYEWYNHVIQQISALDPSLPVYLSDGWDLGRAVRFTRAYNNPGTQSCPVVVDTHKYWTFDEKDTSRSPYEIIEQVKTELQELDSTLVGDVFSHQAAVAVFVGEYSLALAPQTWSKAPPDQKDELMKQFGHVQSQTWQSRASGSAFWTFKMDWMPGWEWGFKASSDAGQIVPPKEFALTVGEMKHRLAQADEKKNSLCWRATKEHTDYWTANSPREKFEHWLYEEGWKLGWADARHFFAARLEGQIPCAGTAASQGPPPLDDSLVIMADKIGALDLWILKRMRQAGVADPKGCPFGWEFEHGFRRGVGDFEGNVRP</sequence>